<evidence type="ECO:0000313" key="2">
    <source>
        <dbReference type="Proteomes" id="UP000011081"/>
    </source>
</evidence>
<dbReference type="GeneID" id="19879770"/>
<reference evidence="2" key="1">
    <citation type="submission" date="2011-03" db="EMBL/GenBank/DDBJ databases">
        <title>The genome sequence of Vavraia culicis strain floridensis.</title>
        <authorList>
            <consortium name="The Broad Institute Genome Sequencing Platform"/>
            <person name="Cuomo C."/>
            <person name="Becnel J."/>
            <person name="Sanscrainte N."/>
            <person name="Young S.K."/>
            <person name="Zeng Q."/>
            <person name="Gargeya S."/>
            <person name="Fitzgerald M."/>
            <person name="Haas B."/>
            <person name="Abouelleil A."/>
            <person name="Alvarado L."/>
            <person name="Arachchi H.M."/>
            <person name="Berlin A."/>
            <person name="Chapman S.B."/>
            <person name="Gearin G."/>
            <person name="Goldberg J."/>
            <person name="Griggs A."/>
            <person name="Gujja S."/>
            <person name="Hansen M."/>
            <person name="Heiman D."/>
            <person name="Howarth C."/>
            <person name="Larimer J."/>
            <person name="Lui A."/>
            <person name="MacDonald P.J.P."/>
            <person name="McCowen C."/>
            <person name="Montmayeur A."/>
            <person name="Murphy C."/>
            <person name="Neiman D."/>
            <person name="Pearson M."/>
            <person name="Priest M."/>
            <person name="Roberts A."/>
            <person name="Saif S."/>
            <person name="Shea T."/>
            <person name="Sisk P."/>
            <person name="Stolte C."/>
            <person name="Sykes S."/>
            <person name="Wortman J."/>
            <person name="Nusbaum C."/>
            <person name="Birren B."/>
        </authorList>
    </citation>
    <scope>NUCLEOTIDE SEQUENCE [LARGE SCALE GENOMIC DNA]</scope>
    <source>
        <strain evidence="2">floridensis</strain>
    </source>
</reference>
<dbReference type="HOGENOM" id="CLU_1897783_0_0_1"/>
<gene>
    <name evidence="1" type="ORF">VCUG_01901</name>
</gene>
<dbReference type="AlphaFoldDB" id="L2GTB1"/>
<evidence type="ECO:0000313" key="1">
    <source>
        <dbReference type="EMBL" id="ELA46617.1"/>
    </source>
</evidence>
<dbReference type="InParanoid" id="L2GTB1"/>
<name>L2GTB1_VAVCU</name>
<proteinExistence type="predicted"/>
<dbReference type="RefSeq" id="XP_008074914.1">
    <property type="nucleotide sequence ID" value="XM_008076723.1"/>
</dbReference>
<protein>
    <submittedName>
        <fullName evidence="1">Uncharacterized protein</fullName>
    </submittedName>
</protein>
<dbReference type="EMBL" id="GL877438">
    <property type="protein sequence ID" value="ELA46617.1"/>
    <property type="molecule type" value="Genomic_DNA"/>
</dbReference>
<accession>L2GTB1</accession>
<organism evidence="1 2">
    <name type="scientific">Vavraia culicis (isolate floridensis)</name>
    <name type="common">Microsporidian parasite</name>
    <dbReference type="NCBI Taxonomy" id="948595"/>
    <lineage>
        <taxon>Eukaryota</taxon>
        <taxon>Fungi</taxon>
        <taxon>Fungi incertae sedis</taxon>
        <taxon>Microsporidia</taxon>
        <taxon>Pleistophoridae</taxon>
        <taxon>Vavraia</taxon>
    </lineage>
</organism>
<dbReference type="VEuPathDB" id="MicrosporidiaDB:VCUG_01901"/>
<sequence length="134" mass="15688">MAHIKLNICSEHEPSFFYHSPRILCLLAALITINTTDAASRFCKLMTAPISKMAQFLTRKSTSWHSYAMKSCLWKMYRKLHSIYKTIYMLTTFDEHYEYLYTTKILGSQSMSHLLPAIDIVKATNQWFHRLTLS</sequence>
<dbReference type="Proteomes" id="UP000011081">
    <property type="component" value="Unassembled WGS sequence"/>
</dbReference>
<keyword evidence="2" id="KW-1185">Reference proteome</keyword>